<protein>
    <submittedName>
        <fullName evidence="2">Uncharacterized protein</fullName>
    </submittedName>
</protein>
<accession>A0ABW2LPJ7</accession>
<feature type="transmembrane region" description="Helical" evidence="1">
    <location>
        <begin position="92"/>
        <end position="110"/>
    </location>
</feature>
<name>A0ABW2LPJ7_9PSEU</name>
<evidence type="ECO:0000313" key="3">
    <source>
        <dbReference type="Proteomes" id="UP001596504"/>
    </source>
</evidence>
<dbReference type="EMBL" id="JBHTCJ010000010">
    <property type="protein sequence ID" value="MFC7343475.1"/>
    <property type="molecule type" value="Genomic_DNA"/>
</dbReference>
<keyword evidence="1" id="KW-0472">Membrane</keyword>
<dbReference type="Proteomes" id="UP001596504">
    <property type="component" value="Unassembled WGS sequence"/>
</dbReference>
<comment type="caution">
    <text evidence="2">The sequence shown here is derived from an EMBL/GenBank/DDBJ whole genome shotgun (WGS) entry which is preliminary data.</text>
</comment>
<evidence type="ECO:0000313" key="2">
    <source>
        <dbReference type="EMBL" id="MFC7343475.1"/>
    </source>
</evidence>
<evidence type="ECO:0000256" key="1">
    <source>
        <dbReference type="SAM" id="Phobius"/>
    </source>
</evidence>
<reference evidence="3" key="1">
    <citation type="journal article" date="2019" name="Int. J. Syst. Evol. Microbiol.">
        <title>The Global Catalogue of Microorganisms (GCM) 10K type strain sequencing project: providing services to taxonomists for standard genome sequencing and annotation.</title>
        <authorList>
            <consortium name="The Broad Institute Genomics Platform"/>
            <consortium name="The Broad Institute Genome Sequencing Center for Infectious Disease"/>
            <person name="Wu L."/>
            <person name="Ma J."/>
        </authorList>
    </citation>
    <scope>NUCLEOTIDE SEQUENCE [LARGE SCALE GENOMIC DNA]</scope>
    <source>
        <strain evidence="3">WLHS5</strain>
    </source>
</reference>
<dbReference type="RefSeq" id="WP_380670411.1">
    <property type="nucleotide sequence ID" value="NZ_JBHTCJ010000010.1"/>
</dbReference>
<feature type="transmembrane region" description="Helical" evidence="1">
    <location>
        <begin position="27"/>
        <end position="46"/>
    </location>
</feature>
<sequence length="122" mass="12684">MSGISPGHAVGAGCFLLLAGFRAQDGSWWWALVFALASACQVYLGLRGGGGGSGARPASEPDARSSRTWRALAVSSCVLTAGMLVVQPVLSPIAAMAALYCSWMVGRARGRFRANPRDRLSG</sequence>
<keyword evidence="3" id="KW-1185">Reference proteome</keyword>
<organism evidence="2 3">
    <name type="scientific">Saccharopolyspora griseoalba</name>
    <dbReference type="NCBI Taxonomy" id="1431848"/>
    <lineage>
        <taxon>Bacteria</taxon>
        <taxon>Bacillati</taxon>
        <taxon>Actinomycetota</taxon>
        <taxon>Actinomycetes</taxon>
        <taxon>Pseudonocardiales</taxon>
        <taxon>Pseudonocardiaceae</taxon>
        <taxon>Saccharopolyspora</taxon>
    </lineage>
</organism>
<gene>
    <name evidence="2" type="ORF">ACFQRI_18900</name>
</gene>
<keyword evidence="1" id="KW-1133">Transmembrane helix</keyword>
<keyword evidence="1" id="KW-0812">Transmembrane</keyword>
<proteinExistence type="predicted"/>